<feature type="non-terminal residue" evidence="1">
    <location>
        <position position="704"/>
    </location>
</feature>
<reference evidence="1" key="1">
    <citation type="submission" date="2023-10" db="EMBL/GenBank/DDBJ databases">
        <authorList>
            <person name="Chen Y."/>
            <person name="Shah S."/>
            <person name="Dougan E. K."/>
            <person name="Thang M."/>
            <person name="Chan C."/>
        </authorList>
    </citation>
    <scope>NUCLEOTIDE SEQUENCE [LARGE SCALE GENOMIC DNA]</scope>
</reference>
<keyword evidence="2" id="KW-1185">Reference proteome</keyword>
<dbReference type="Proteomes" id="UP001189429">
    <property type="component" value="Unassembled WGS sequence"/>
</dbReference>
<evidence type="ECO:0008006" key="3">
    <source>
        <dbReference type="Google" id="ProtNLM"/>
    </source>
</evidence>
<comment type="caution">
    <text evidence="1">The sequence shown here is derived from an EMBL/GenBank/DDBJ whole genome shotgun (WGS) entry which is preliminary data.</text>
</comment>
<protein>
    <recommendedName>
        <fullName evidence="3">RNA helicase</fullName>
    </recommendedName>
</protein>
<accession>A0ABN9SLH6</accession>
<organism evidence="1 2">
    <name type="scientific">Prorocentrum cordatum</name>
    <dbReference type="NCBI Taxonomy" id="2364126"/>
    <lineage>
        <taxon>Eukaryota</taxon>
        <taxon>Sar</taxon>
        <taxon>Alveolata</taxon>
        <taxon>Dinophyceae</taxon>
        <taxon>Prorocentrales</taxon>
        <taxon>Prorocentraceae</taxon>
        <taxon>Prorocentrum</taxon>
    </lineage>
</organism>
<feature type="non-terminal residue" evidence="1">
    <location>
        <position position="1"/>
    </location>
</feature>
<name>A0ABN9SLH6_9DINO</name>
<proteinExistence type="predicted"/>
<evidence type="ECO:0000313" key="1">
    <source>
        <dbReference type="EMBL" id="CAK0832641.1"/>
    </source>
</evidence>
<sequence>TIHNFSKLGIDLITGVHTGGKKDPELSESLLHTKIQHMRWLIIDEVENVSVELLDAVHRQVKDSTRDKGNPWAVDARALEQFAMFGGLSIAANPFMKRPANVGRILEMFWTEGLPHSAIHRYALTQSHRCSDPWSGSFLAEARAGSLSDRMCDFVHGFPADVPGSWMLVSPGSAEASTGHLGCGKAKCRALWLAQWPRTFGEGRPWQDMRALEAAASPLRAMPDSGRSKEPLANARQNWLMYPENKTGGVPGVLPIFEGMRARFTTTENAEAGACKHSWGTVNGWVLHPDDSKLVKEQRAEPELVLQHVPDAIMVRISGSAAPRFGNQPAGAFPVKLKEVSWDRSPGFKAMVKRTGSPLAPRFAAAAHCVTGPALPKAIIDFLDARTTPRSSMAPTGYVAISRARGADDLIITQPFSPVLFRQGHQTGPWLLRSLAAGEMATEQAKAGWAKAEREAASRSSKKLVGATFQCADCRRRKKKTGNFPDSGMRTSDPLEHAVAVLSRGAWRRCALCVQKRTSASGAPAAAAAPFAAKGRDVLVCDRCMGPEQLTNFRRSEVNDPKGRGALDLAVCVACTPERQHFNVLSAARRLKRRSCKGDMPAEQFDAAFFKMHKSVKDAACLKCLDEKWEPFCKGGWGARPPERVEYSASFWCESCKFPPRARCGSAPRPKTAKYRVWNMREWTCAQCRDPCRDLKCARCSAVF</sequence>
<evidence type="ECO:0000313" key="2">
    <source>
        <dbReference type="Proteomes" id="UP001189429"/>
    </source>
</evidence>
<gene>
    <name evidence="1" type="ORF">PCOR1329_LOCUS30607</name>
</gene>
<dbReference type="EMBL" id="CAUYUJ010011808">
    <property type="protein sequence ID" value="CAK0832641.1"/>
    <property type="molecule type" value="Genomic_DNA"/>
</dbReference>